<accession>C0XUT2</accession>
<dbReference type="AlphaFoldDB" id="C0XUT2"/>
<sequence length="81" mass="9502">MVMDFVEFVEQYKLRTAKRMVDFEAAIAEAHRQMEQAGRQQAIAREMKLRPAPVTPRGVYRPVRRNGRVQGVLRRDDKDET</sequence>
<dbReference type="STRING" id="525263.HMPREF0298_2202"/>
<dbReference type="EMBL" id="ACHJ01000168">
    <property type="protein sequence ID" value="EEI15998.1"/>
    <property type="molecule type" value="Genomic_DNA"/>
</dbReference>
<organism evidence="1 2">
    <name type="scientific">Corynebacterium lipophiloflavum (strain ATCC 700352 / DSM 44291 / CCUG 37336 / JCM 10383 / DMMZ 1944)</name>
    <dbReference type="NCBI Taxonomy" id="525263"/>
    <lineage>
        <taxon>Bacteria</taxon>
        <taxon>Bacillati</taxon>
        <taxon>Actinomycetota</taxon>
        <taxon>Actinomycetes</taxon>
        <taxon>Mycobacteriales</taxon>
        <taxon>Corynebacteriaceae</taxon>
        <taxon>Corynebacterium</taxon>
    </lineage>
</organism>
<keyword evidence="2" id="KW-1185">Reference proteome</keyword>
<evidence type="ECO:0000313" key="2">
    <source>
        <dbReference type="Proteomes" id="UP000006196"/>
    </source>
</evidence>
<dbReference type="eggNOG" id="ENOG5032AMS">
    <property type="taxonomic scope" value="Bacteria"/>
</dbReference>
<gene>
    <name evidence="1" type="ORF">HMPREF0298_2202</name>
</gene>
<dbReference type="HOGENOM" id="CLU_2521923_0_0_11"/>
<reference evidence="1" key="1">
    <citation type="submission" date="2009-01" db="EMBL/GenBank/DDBJ databases">
        <authorList>
            <person name="Qin X."/>
            <person name="Bachman B."/>
            <person name="Battles P."/>
            <person name="Bell A."/>
            <person name="Bess C."/>
            <person name="Bickham C."/>
            <person name="Chaboub L."/>
            <person name="Chen D."/>
            <person name="Coyle M."/>
            <person name="Deiros D.R."/>
            <person name="Dinh H."/>
            <person name="Forbes L."/>
            <person name="Fowler G."/>
            <person name="Francisco L."/>
            <person name="Fu Q."/>
            <person name="Gubbala S."/>
            <person name="Hale W."/>
            <person name="Han Y."/>
            <person name="Hemphill L."/>
            <person name="Highlander S.K."/>
            <person name="Hirani K."/>
            <person name="Hogues M."/>
            <person name="Jackson L."/>
            <person name="Jakkamsetti A."/>
            <person name="Javaid M."/>
            <person name="Jiang H."/>
            <person name="Korchina V."/>
            <person name="Kovar C."/>
            <person name="Lara F."/>
            <person name="Lee S."/>
            <person name="Mata R."/>
            <person name="Mathew T."/>
            <person name="Moen C."/>
            <person name="Morales K."/>
            <person name="Munidasa M."/>
            <person name="Nazareth L."/>
            <person name="Ngo R."/>
            <person name="Nguyen L."/>
            <person name="Okwuonu G."/>
            <person name="Ongeri F."/>
            <person name="Patil S."/>
            <person name="Petrosino J."/>
            <person name="Pham C."/>
            <person name="Pham P."/>
            <person name="Pu L.-L."/>
            <person name="Puazo M."/>
            <person name="Raj R."/>
            <person name="Reid J."/>
            <person name="Rouhana J."/>
            <person name="Saada N."/>
            <person name="Shang Y."/>
            <person name="Simmons D."/>
            <person name="Thornton R."/>
            <person name="Warren J."/>
            <person name="Weissenberger G."/>
            <person name="Zhang J."/>
            <person name="Zhang L."/>
            <person name="Zhou C."/>
            <person name="Zhu D."/>
            <person name="Muzny D."/>
            <person name="Worley K."/>
            <person name="Gibbs R."/>
        </authorList>
    </citation>
    <scope>NUCLEOTIDE SEQUENCE [LARGE SCALE GENOMIC DNA]</scope>
    <source>
        <strain evidence="1">DSM 44291</strain>
    </source>
</reference>
<dbReference type="Proteomes" id="UP000006196">
    <property type="component" value="Unassembled WGS sequence"/>
</dbReference>
<comment type="caution">
    <text evidence="1">The sequence shown here is derived from an EMBL/GenBank/DDBJ whole genome shotgun (WGS) entry which is preliminary data.</text>
</comment>
<name>C0XUT2_CORLD</name>
<protein>
    <submittedName>
        <fullName evidence="1">Uncharacterized protein</fullName>
    </submittedName>
</protein>
<proteinExistence type="predicted"/>
<evidence type="ECO:0000313" key="1">
    <source>
        <dbReference type="EMBL" id="EEI15998.1"/>
    </source>
</evidence>